<dbReference type="SMART" id="SM00382">
    <property type="entry name" value="AAA"/>
    <property type="match status" value="1"/>
</dbReference>
<accession>A0ABT8IPH8</accession>
<evidence type="ECO:0000313" key="5">
    <source>
        <dbReference type="Proteomes" id="UP001174196"/>
    </source>
</evidence>
<dbReference type="SUPFAM" id="SSF52540">
    <property type="entry name" value="P-loop containing nucleoside triphosphate hydrolases"/>
    <property type="match status" value="1"/>
</dbReference>
<dbReference type="Proteomes" id="UP001174196">
    <property type="component" value="Unassembled WGS sequence"/>
</dbReference>
<dbReference type="InterPro" id="IPR017871">
    <property type="entry name" value="ABC_transporter-like_CS"/>
</dbReference>
<dbReference type="Gene3D" id="3.40.50.300">
    <property type="entry name" value="P-loop containing nucleotide triphosphate hydrolases"/>
    <property type="match status" value="1"/>
</dbReference>
<dbReference type="RefSeq" id="WP_301239509.1">
    <property type="nucleotide sequence ID" value="NZ_JANRHH010000045.1"/>
</dbReference>
<gene>
    <name evidence="4" type="ORF">NWF35_12555</name>
</gene>
<evidence type="ECO:0000256" key="2">
    <source>
        <dbReference type="ARBA" id="ARBA00022840"/>
    </source>
</evidence>
<keyword evidence="1" id="KW-0547">Nucleotide-binding</keyword>
<feature type="domain" description="ABC transporter" evidence="3">
    <location>
        <begin position="7"/>
        <end position="238"/>
    </location>
</feature>
<comment type="caution">
    <text evidence="4">The sequence shown here is derived from an EMBL/GenBank/DDBJ whole genome shotgun (WGS) entry which is preliminary data.</text>
</comment>
<evidence type="ECO:0000256" key="1">
    <source>
        <dbReference type="ARBA" id="ARBA00022741"/>
    </source>
</evidence>
<dbReference type="PANTHER" id="PTHR43582">
    <property type="entry name" value="LINEARMYCIN RESISTANCE ATP-BINDING PROTEIN LNRL"/>
    <property type="match status" value="1"/>
</dbReference>
<dbReference type="InterPro" id="IPR027417">
    <property type="entry name" value="P-loop_NTPase"/>
</dbReference>
<keyword evidence="2 4" id="KW-0067">ATP-binding</keyword>
<dbReference type="InterPro" id="IPR003439">
    <property type="entry name" value="ABC_transporter-like_ATP-bd"/>
</dbReference>
<name>A0ABT8IPH8_9BACL</name>
<protein>
    <submittedName>
        <fullName evidence="4">ATP-binding cassette domain-containing protein</fullName>
    </submittedName>
</protein>
<dbReference type="Pfam" id="PF00005">
    <property type="entry name" value="ABC_tran"/>
    <property type="match status" value="1"/>
</dbReference>
<keyword evidence="5" id="KW-1185">Reference proteome</keyword>
<dbReference type="EMBL" id="JANRHH010000045">
    <property type="protein sequence ID" value="MDN4594701.1"/>
    <property type="molecule type" value="Genomic_DNA"/>
</dbReference>
<organism evidence="4 5">
    <name type="scientific">Polycladomyces subterraneus</name>
    <dbReference type="NCBI Taxonomy" id="1016997"/>
    <lineage>
        <taxon>Bacteria</taxon>
        <taxon>Bacillati</taxon>
        <taxon>Bacillota</taxon>
        <taxon>Bacilli</taxon>
        <taxon>Bacillales</taxon>
        <taxon>Thermoactinomycetaceae</taxon>
        <taxon>Polycladomyces</taxon>
    </lineage>
</organism>
<dbReference type="PROSITE" id="PS00211">
    <property type="entry name" value="ABC_TRANSPORTER_1"/>
    <property type="match status" value="1"/>
</dbReference>
<proteinExistence type="predicted"/>
<sequence length="270" mass="30376">MQKNIAVRVEHLSKRFGEVQAVHDISFDVLEGECFGLLGPNGAGKSTTIKMMTTLLSIDEGVIEIAGHSVQKHPTHVRESIGYVPQMLSVDGTLTGYENLLIFSKLYGLRRKEREERIAQILSLIGLEEAADRQVKTYSGGMIRKLEIGQAILHYPKVLFLDEPTVGLDPVARRGIWEHIEKLRQEHHMTVILTTHYMDEAESLCSRIAIMNKGQIAALGTVEELREKTGNPEASMDDIFAHFAGQIDNQNQEGEFRNVFRNRRTAKRLG</sequence>
<evidence type="ECO:0000313" key="4">
    <source>
        <dbReference type="EMBL" id="MDN4594701.1"/>
    </source>
</evidence>
<dbReference type="InterPro" id="IPR003593">
    <property type="entry name" value="AAA+_ATPase"/>
</dbReference>
<dbReference type="GO" id="GO:0005524">
    <property type="term" value="F:ATP binding"/>
    <property type="evidence" value="ECO:0007669"/>
    <property type="project" value="UniProtKB-KW"/>
</dbReference>
<dbReference type="PROSITE" id="PS50893">
    <property type="entry name" value="ABC_TRANSPORTER_2"/>
    <property type="match status" value="1"/>
</dbReference>
<dbReference type="PANTHER" id="PTHR43582:SF2">
    <property type="entry name" value="LINEARMYCIN RESISTANCE ATP-BINDING PROTEIN LNRL"/>
    <property type="match status" value="1"/>
</dbReference>
<reference evidence="4" key="1">
    <citation type="submission" date="2022-08" db="EMBL/GenBank/DDBJ databases">
        <title>Polycladomyces zharkentsis sp. nov., a novel thermophilic CMC and starch-degrading bacterium isolated from a geothermal spring in Kazakhstan.</title>
        <authorList>
            <person name="Mashzhan A."/>
            <person name="Kistaubaeva A."/>
            <person name="Javier-Lopez R."/>
            <person name="Birkeland N.-K."/>
        </authorList>
    </citation>
    <scope>NUCLEOTIDE SEQUENCE</scope>
    <source>
        <strain evidence="4">KSR 13</strain>
    </source>
</reference>
<evidence type="ECO:0000259" key="3">
    <source>
        <dbReference type="PROSITE" id="PS50893"/>
    </source>
</evidence>